<reference evidence="2 3" key="1">
    <citation type="journal article" date="2024" name="BMC Genomics">
        <title>De novo assembly and annotation of Popillia japonica's genome with initial clues to its potential as an invasive pest.</title>
        <authorList>
            <person name="Cucini C."/>
            <person name="Boschi S."/>
            <person name="Funari R."/>
            <person name="Cardaioli E."/>
            <person name="Iannotti N."/>
            <person name="Marturano G."/>
            <person name="Paoli F."/>
            <person name="Bruttini M."/>
            <person name="Carapelli A."/>
            <person name="Frati F."/>
            <person name="Nardi F."/>
        </authorList>
    </citation>
    <scope>NUCLEOTIDE SEQUENCE [LARGE SCALE GENOMIC DNA]</scope>
    <source>
        <strain evidence="2">DMR45628</strain>
    </source>
</reference>
<dbReference type="EMBL" id="JASPKY010000018">
    <property type="protein sequence ID" value="KAK9752733.1"/>
    <property type="molecule type" value="Genomic_DNA"/>
</dbReference>
<sequence>MLDTISPINSVTKIQQARKNASTIATILNTQNNLKNKRRPKRKLRSFLTLKQTQTKKKIKKFSDSDSKSEQFPQLQDKDSDEENEFCSAGCGEEYQSTKETVDWIKIKCVNCNRWVHEDCTKYGDFCDSYGKLRFKSKKL</sequence>
<name>A0AAW1MYJ8_POPJA</name>
<proteinExistence type="predicted"/>
<organism evidence="2 3">
    <name type="scientific">Popillia japonica</name>
    <name type="common">Japanese beetle</name>
    <dbReference type="NCBI Taxonomy" id="7064"/>
    <lineage>
        <taxon>Eukaryota</taxon>
        <taxon>Metazoa</taxon>
        <taxon>Ecdysozoa</taxon>
        <taxon>Arthropoda</taxon>
        <taxon>Hexapoda</taxon>
        <taxon>Insecta</taxon>
        <taxon>Pterygota</taxon>
        <taxon>Neoptera</taxon>
        <taxon>Endopterygota</taxon>
        <taxon>Coleoptera</taxon>
        <taxon>Polyphaga</taxon>
        <taxon>Scarabaeiformia</taxon>
        <taxon>Scarabaeidae</taxon>
        <taxon>Rutelinae</taxon>
        <taxon>Popillia</taxon>
    </lineage>
</organism>
<comment type="caution">
    <text evidence="2">The sequence shown here is derived from an EMBL/GenBank/DDBJ whole genome shotgun (WGS) entry which is preliminary data.</text>
</comment>
<dbReference type="AlphaFoldDB" id="A0AAW1MYJ8"/>
<evidence type="ECO:0000313" key="3">
    <source>
        <dbReference type="Proteomes" id="UP001458880"/>
    </source>
</evidence>
<gene>
    <name evidence="2" type="ORF">QE152_g3933</name>
</gene>
<evidence type="ECO:0000256" key="1">
    <source>
        <dbReference type="SAM" id="MobiDB-lite"/>
    </source>
</evidence>
<accession>A0AAW1MYJ8</accession>
<evidence type="ECO:0000313" key="2">
    <source>
        <dbReference type="EMBL" id="KAK9752733.1"/>
    </source>
</evidence>
<dbReference type="Proteomes" id="UP001458880">
    <property type="component" value="Unassembled WGS sequence"/>
</dbReference>
<protein>
    <submittedName>
        <fullName evidence="2">Uncharacterized protein</fullName>
    </submittedName>
</protein>
<feature type="region of interest" description="Disordered" evidence="1">
    <location>
        <begin position="53"/>
        <end position="86"/>
    </location>
</feature>
<keyword evidence="3" id="KW-1185">Reference proteome</keyword>